<comment type="cofactor">
    <cofactor evidence="11 12">
        <name>FMNH2</name>
        <dbReference type="ChEBI" id="CHEBI:57618"/>
    </cofactor>
    <text evidence="11 12">Reduced FMN (FMNH(2)).</text>
</comment>
<gene>
    <name evidence="11 13" type="primary">aroC</name>
    <name evidence="13" type="ORF">H9746_02925</name>
</gene>
<dbReference type="Gene3D" id="3.60.150.10">
    <property type="entry name" value="Chorismate synthase AroC"/>
    <property type="match status" value="1"/>
</dbReference>
<evidence type="ECO:0000256" key="10">
    <source>
        <dbReference type="ARBA" id="ARBA00023239"/>
    </source>
</evidence>
<keyword evidence="9 11" id="KW-0057">Aromatic amino acid biosynthesis</keyword>
<comment type="function">
    <text evidence="11">Catalyzes the anti-1,4-elimination of the C-3 phosphate and the C-6 proR hydrogen from 5-enolpyruvylshikimate-3-phosphate (EPSP) to yield chorismate, which is the branch point compound that serves as the starting substrate for the three terminal pathways of aromatic amino acid biosynthesis. This reaction introduces a second double bond into the aromatic ring system.</text>
</comment>
<name>A0A9D1PGW3_9FIRM</name>
<evidence type="ECO:0000313" key="14">
    <source>
        <dbReference type="Proteomes" id="UP000886808"/>
    </source>
</evidence>
<evidence type="ECO:0000256" key="4">
    <source>
        <dbReference type="ARBA" id="ARBA00022605"/>
    </source>
</evidence>
<reference evidence="13" key="1">
    <citation type="journal article" date="2021" name="PeerJ">
        <title>Extensive microbial diversity within the chicken gut microbiome revealed by metagenomics and culture.</title>
        <authorList>
            <person name="Gilroy R."/>
            <person name="Ravi A."/>
            <person name="Getino M."/>
            <person name="Pursley I."/>
            <person name="Horton D.L."/>
            <person name="Alikhan N.F."/>
            <person name="Baker D."/>
            <person name="Gharbi K."/>
            <person name="Hall N."/>
            <person name="Watson M."/>
            <person name="Adriaenssens E.M."/>
            <person name="Foster-Nyarko E."/>
            <person name="Jarju S."/>
            <person name="Secka A."/>
            <person name="Antonio M."/>
            <person name="Oren A."/>
            <person name="Chaudhuri R.R."/>
            <person name="La Ragione R."/>
            <person name="Hildebrand F."/>
            <person name="Pallen M.J."/>
        </authorList>
    </citation>
    <scope>NUCLEOTIDE SEQUENCE</scope>
    <source>
        <strain evidence="13">CHK193-4272</strain>
    </source>
</reference>
<dbReference type="GO" id="GO:0009073">
    <property type="term" value="P:aromatic amino acid family biosynthetic process"/>
    <property type="evidence" value="ECO:0007669"/>
    <property type="project" value="UniProtKB-KW"/>
</dbReference>
<comment type="caution">
    <text evidence="11">Lacks conserved residue(s) required for the propagation of feature annotation.</text>
</comment>
<dbReference type="InterPro" id="IPR000453">
    <property type="entry name" value="Chorismate_synth"/>
</dbReference>
<comment type="subunit">
    <text evidence="11">Homotetramer.</text>
</comment>
<evidence type="ECO:0000256" key="9">
    <source>
        <dbReference type="ARBA" id="ARBA00023141"/>
    </source>
</evidence>
<dbReference type="NCBIfam" id="TIGR00033">
    <property type="entry name" value="aroC"/>
    <property type="match status" value="1"/>
</dbReference>
<keyword evidence="8 11" id="KW-0521">NADP</keyword>
<reference evidence="13" key="2">
    <citation type="submission" date="2021-04" db="EMBL/GenBank/DDBJ databases">
        <authorList>
            <person name="Gilroy R."/>
        </authorList>
    </citation>
    <scope>NUCLEOTIDE SEQUENCE</scope>
    <source>
        <strain evidence="13">CHK193-4272</strain>
    </source>
</reference>
<dbReference type="PROSITE" id="PS00789">
    <property type="entry name" value="CHORISMATE_SYNTHASE_3"/>
    <property type="match status" value="1"/>
</dbReference>
<dbReference type="GO" id="GO:0005829">
    <property type="term" value="C:cytosol"/>
    <property type="evidence" value="ECO:0007669"/>
    <property type="project" value="TreeGrafter"/>
</dbReference>
<comment type="pathway">
    <text evidence="1 11 12">Metabolic intermediate biosynthesis; chorismate biosynthesis; chorismate from D-erythrose 4-phosphate and phosphoenolpyruvate: step 7/7.</text>
</comment>
<feature type="binding site" evidence="11">
    <location>
        <position position="47"/>
    </location>
    <ligand>
        <name>NADP(+)</name>
        <dbReference type="ChEBI" id="CHEBI:58349"/>
    </ligand>
</feature>
<dbReference type="HAMAP" id="MF_00300">
    <property type="entry name" value="Chorismate_synth"/>
    <property type="match status" value="1"/>
</dbReference>
<dbReference type="NCBIfam" id="NF003793">
    <property type="entry name" value="PRK05382.1"/>
    <property type="match status" value="1"/>
</dbReference>
<keyword evidence="7 11" id="KW-0274">FAD</keyword>
<keyword evidence="5 11" id="KW-0285">Flavoprotein</keyword>
<proteinExistence type="inferred from homology"/>
<feature type="binding site" evidence="11">
    <location>
        <begin position="305"/>
        <end position="309"/>
    </location>
    <ligand>
        <name>FMN</name>
        <dbReference type="ChEBI" id="CHEBI:58210"/>
    </ligand>
</feature>
<evidence type="ECO:0000313" key="13">
    <source>
        <dbReference type="EMBL" id="HIV61787.1"/>
    </source>
</evidence>
<keyword evidence="10 11" id="KW-0456">Lyase</keyword>
<feature type="binding site" evidence="11">
    <location>
        <begin position="125"/>
        <end position="127"/>
    </location>
    <ligand>
        <name>FMN</name>
        <dbReference type="ChEBI" id="CHEBI:58210"/>
    </ligand>
</feature>
<evidence type="ECO:0000256" key="6">
    <source>
        <dbReference type="ARBA" id="ARBA00022643"/>
    </source>
</evidence>
<dbReference type="Pfam" id="PF01264">
    <property type="entry name" value="Chorismate_synt"/>
    <property type="match status" value="1"/>
</dbReference>
<dbReference type="PIRSF" id="PIRSF001456">
    <property type="entry name" value="Chorismate_synth"/>
    <property type="match status" value="1"/>
</dbReference>
<feature type="binding site" evidence="11">
    <location>
        <position position="332"/>
    </location>
    <ligand>
        <name>FMN</name>
        <dbReference type="ChEBI" id="CHEBI:58210"/>
    </ligand>
</feature>
<dbReference type="AlphaFoldDB" id="A0A9D1PGW3"/>
<dbReference type="EMBL" id="DXIE01000021">
    <property type="protein sequence ID" value="HIV61787.1"/>
    <property type="molecule type" value="Genomic_DNA"/>
</dbReference>
<dbReference type="PANTHER" id="PTHR21085:SF0">
    <property type="entry name" value="CHORISMATE SYNTHASE"/>
    <property type="match status" value="1"/>
</dbReference>
<comment type="similarity">
    <text evidence="2 11 12">Belongs to the chorismate synthase family.</text>
</comment>
<dbReference type="PROSITE" id="PS00787">
    <property type="entry name" value="CHORISMATE_SYNTHASE_1"/>
    <property type="match status" value="1"/>
</dbReference>
<keyword evidence="6 11" id="KW-0288">FMN</keyword>
<dbReference type="Proteomes" id="UP000886808">
    <property type="component" value="Unassembled WGS sequence"/>
</dbReference>
<evidence type="ECO:0000256" key="11">
    <source>
        <dbReference type="HAMAP-Rule" id="MF_00300"/>
    </source>
</evidence>
<dbReference type="GO" id="GO:0008652">
    <property type="term" value="P:amino acid biosynthetic process"/>
    <property type="evidence" value="ECO:0007669"/>
    <property type="project" value="UniProtKB-KW"/>
</dbReference>
<evidence type="ECO:0000256" key="5">
    <source>
        <dbReference type="ARBA" id="ARBA00022630"/>
    </source>
</evidence>
<dbReference type="PROSITE" id="PS00788">
    <property type="entry name" value="CHORISMATE_SYNTHASE_2"/>
    <property type="match status" value="1"/>
</dbReference>
<dbReference type="InterPro" id="IPR035904">
    <property type="entry name" value="Chorismate_synth_AroC_sf"/>
</dbReference>
<accession>A0A9D1PGW3</accession>
<evidence type="ECO:0000256" key="1">
    <source>
        <dbReference type="ARBA" id="ARBA00005044"/>
    </source>
</evidence>
<evidence type="ECO:0000256" key="7">
    <source>
        <dbReference type="ARBA" id="ARBA00022827"/>
    </source>
</evidence>
<dbReference type="EC" id="4.2.3.5" evidence="3 11"/>
<dbReference type="SUPFAM" id="SSF103263">
    <property type="entry name" value="Chorismate synthase, AroC"/>
    <property type="match status" value="1"/>
</dbReference>
<evidence type="ECO:0000256" key="2">
    <source>
        <dbReference type="ARBA" id="ARBA00008014"/>
    </source>
</evidence>
<protein>
    <recommendedName>
        <fullName evidence="3 11">Chorismate synthase</fullName>
        <shortName evidence="11">CS</shortName>
        <ecNumber evidence="3 11">4.2.3.5</ecNumber>
    </recommendedName>
    <alternativeName>
        <fullName evidence="11">5-enolpyruvylshikimate-3-phosphate phospholyase</fullName>
    </alternativeName>
</protein>
<dbReference type="GO" id="GO:0009423">
    <property type="term" value="P:chorismate biosynthetic process"/>
    <property type="evidence" value="ECO:0007669"/>
    <property type="project" value="UniProtKB-UniRule"/>
</dbReference>
<feature type="binding site" evidence="11">
    <location>
        <position position="53"/>
    </location>
    <ligand>
        <name>NADP(+)</name>
        <dbReference type="ChEBI" id="CHEBI:58349"/>
    </ligand>
</feature>
<organism evidence="13 14">
    <name type="scientific">Candidatus Butyricicoccus avistercoris</name>
    <dbReference type="NCBI Taxonomy" id="2838518"/>
    <lineage>
        <taxon>Bacteria</taxon>
        <taxon>Bacillati</taxon>
        <taxon>Bacillota</taxon>
        <taxon>Clostridia</taxon>
        <taxon>Eubacteriales</taxon>
        <taxon>Butyricicoccaceae</taxon>
        <taxon>Butyricicoccus</taxon>
    </lineage>
</organism>
<dbReference type="GO" id="GO:0004107">
    <property type="term" value="F:chorismate synthase activity"/>
    <property type="evidence" value="ECO:0007669"/>
    <property type="project" value="UniProtKB-UniRule"/>
</dbReference>
<sequence length="367" mass="38931">MGSVWGNTIKVSIFGESHGGGIGVVLDGFPSGIAFDEAFVLSEMERRSPGRNKQSTARKEKDAPKILSGVYQGYTTGTPICAMLENTDTRSGDYKDFSTQPRPAHADYTGLVRYGGYNDPRGGGHFSGRLTAPLVFAGAMCKLFLKSKGITVGAHIQSIAQIQDTPFDDVEVTAEQLDKIRLQEYPVINPLAEKAMLSAIEDARLDQDSVGGVIECAAVGVPAGLGSPMFDTIESKLSSILFAVPAVKGVEFGVGFGFADFRGSHANDAFMLSDDEKVITETNNNGGVLGGITSGMPLVFRTVIKPTPSISKKQRTLNLSTGEVEDLVIKGRHDPCIVTRAAPVIEAAAAIALADIYVEGYGYANAE</sequence>
<evidence type="ECO:0000256" key="3">
    <source>
        <dbReference type="ARBA" id="ARBA00013036"/>
    </source>
</evidence>
<feature type="binding site" evidence="11">
    <location>
        <position position="290"/>
    </location>
    <ligand>
        <name>FMN</name>
        <dbReference type="ChEBI" id="CHEBI:58210"/>
    </ligand>
</feature>
<comment type="caution">
    <text evidence="13">The sequence shown here is derived from an EMBL/GenBank/DDBJ whole genome shotgun (WGS) entry which is preliminary data.</text>
</comment>
<keyword evidence="4 11" id="KW-0028">Amino-acid biosynthesis</keyword>
<evidence type="ECO:0000256" key="12">
    <source>
        <dbReference type="RuleBase" id="RU000605"/>
    </source>
</evidence>
<dbReference type="GO" id="GO:0010181">
    <property type="term" value="F:FMN binding"/>
    <property type="evidence" value="ECO:0007669"/>
    <property type="project" value="TreeGrafter"/>
</dbReference>
<dbReference type="PANTHER" id="PTHR21085">
    <property type="entry name" value="CHORISMATE SYNTHASE"/>
    <property type="match status" value="1"/>
</dbReference>
<comment type="catalytic activity">
    <reaction evidence="11 12">
        <text>5-O-(1-carboxyvinyl)-3-phosphoshikimate = chorismate + phosphate</text>
        <dbReference type="Rhea" id="RHEA:21020"/>
        <dbReference type="ChEBI" id="CHEBI:29748"/>
        <dbReference type="ChEBI" id="CHEBI:43474"/>
        <dbReference type="ChEBI" id="CHEBI:57701"/>
        <dbReference type="EC" id="4.2.3.5"/>
    </reaction>
</comment>
<dbReference type="CDD" id="cd07304">
    <property type="entry name" value="Chorismate_synthase"/>
    <property type="match status" value="1"/>
</dbReference>
<evidence type="ECO:0000256" key="8">
    <source>
        <dbReference type="ARBA" id="ARBA00022857"/>
    </source>
</evidence>
<dbReference type="InterPro" id="IPR020541">
    <property type="entry name" value="Chorismate_synthase_CS"/>
</dbReference>